<name>A0A384CZD0_URSMA</name>
<dbReference type="FunFam" id="3.30.160.60:FF:000384">
    <property type="entry name" value="Zinc finger protein 550"/>
    <property type="match status" value="1"/>
</dbReference>
<feature type="domain" description="C2H2-type" evidence="12">
    <location>
        <begin position="532"/>
        <end position="559"/>
    </location>
</feature>
<dbReference type="InterPro" id="IPR013087">
    <property type="entry name" value="Znf_C2H2_type"/>
</dbReference>
<keyword evidence="9" id="KW-0804">Transcription</keyword>
<evidence type="ECO:0000256" key="11">
    <source>
        <dbReference type="PROSITE-ProRule" id="PRU00042"/>
    </source>
</evidence>
<sequence length="788" mass="90965">MEMKKPSGPCHRLDRQVCAVVAPKHSCPSHQDNYGKTASYFTVRNHSIFSRMAERGRISQSPEILISEEDVDLNVATTTALVTVLCLGLLTFGDVAIEFSQEEWRCLSRTQRELYRDVMLENYGHLLFLGFILSKPDLIMFLEQEEQFWDVNRKKTVAFHPGTSSHDTQCFLPKLSIEGSFQQVSLWRYKNSVLQNLYLMTDWGNDGESEGHQRYDEGHIQTETTALNKNLTVPNGEEYETLWTTSLFKSAVSAKQCDSVSKSSNQIFKHTCLWKDNLENLESYLAHAENNDLKHVEDRIGLTIQHNISDNQRFRNEEQSAKVGPYERCPFNGYRSAQCSESEKTFNQGSSVHRCVKTWFPENDYECPKSGEGFNQSPNLICKSLPLGENPHEYNECGKALNQSSSVGDDQRIHEGRNPLSCNKPETMFSQSSRLYVNKTIPSGEKTHIFKECGKGFDLHSTLSQHQQMRTGEKTYKCEECGKIFKYCSSLNRHRQIHIGEKLYICKECGKAFKRLQHLIQHHRIHSGEKLYQCQECGQAFNHHSNLTEHHRIHSAKKPYQCEECGKAFRFHSTLMEHHRIHTGENPYKCKECGKAFNHHSHLTKHRRIHSAEKPYQCEECGKAFRFHSAFTEHHRIHTGEKPFKCKDCARAFNKRSNLTKHYKVHTAEKPYPCKECGKAFNHHSNLTKHCRIHSAEKPYQCKECGKAFNRQSALTRHHRIHTGEKPYKCQECGKAFSRQSNLTQHYKIHIGQKLNTSEERGKAFKLPSTLARHHRIHTGDIGDAVLH</sequence>
<dbReference type="PANTHER" id="PTHR14003:SF23">
    <property type="entry name" value="ZINC FINGER PROTEIN 143"/>
    <property type="match status" value="1"/>
</dbReference>
<dbReference type="PANTHER" id="PTHR14003">
    <property type="entry name" value="TRANSCRIPTIONAL REPRESSOR PROTEIN YY"/>
    <property type="match status" value="1"/>
</dbReference>
<evidence type="ECO:0000313" key="15">
    <source>
        <dbReference type="RefSeq" id="XP_008699844.2"/>
    </source>
</evidence>
<evidence type="ECO:0000256" key="3">
    <source>
        <dbReference type="ARBA" id="ARBA00022723"/>
    </source>
</evidence>
<feature type="domain" description="C2H2-type" evidence="12">
    <location>
        <begin position="588"/>
        <end position="615"/>
    </location>
</feature>
<feature type="domain" description="C2H2-type" evidence="12">
    <location>
        <begin position="392"/>
        <end position="419"/>
    </location>
</feature>
<keyword evidence="7" id="KW-0805">Transcription regulation</keyword>
<dbReference type="GO" id="GO:0000981">
    <property type="term" value="F:DNA-binding transcription factor activity, RNA polymerase II-specific"/>
    <property type="evidence" value="ECO:0007669"/>
    <property type="project" value="TreeGrafter"/>
</dbReference>
<evidence type="ECO:0000313" key="14">
    <source>
        <dbReference type="Proteomes" id="UP000261680"/>
    </source>
</evidence>
<evidence type="ECO:0000256" key="1">
    <source>
        <dbReference type="ARBA" id="ARBA00004123"/>
    </source>
</evidence>
<comment type="similarity">
    <text evidence="2">Belongs to the krueppel C2H2-type zinc-finger protein family.</text>
</comment>
<evidence type="ECO:0000256" key="4">
    <source>
        <dbReference type="ARBA" id="ARBA00022737"/>
    </source>
</evidence>
<dbReference type="SUPFAM" id="SSF57667">
    <property type="entry name" value="beta-beta-alpha zinc fingers"/>
    <property type="match status" value="7"/>
</dbReference>
<dbReference type="FunFam" id="3.30.160.60:FF:001671">
    <property type="entry name" value="Zinc finger protein 94"/>
    <property type="match status" value="1"/>
</dbReference>
<keyword evidence="4" id="KW-0677">Repeat</keyword>
<dbReference type="GO" id="GO:0000785">
    <property type="term" value="C:chromatin"/>
    <property type="evidence" value="ECO:0007669"/>
    <property type="project" value="TreeGrafter"/>
</dbReference>
<feature type="domain" description="C2H2-type" evidence="12">
    <location>
        <begin position="728"/>
        <end position="755"/>
    </location>
</feature>
<comment type="subcellular location">
    <subcellularLocation>
        <location evidence="1">Nucleus</location>
    </subcellularLocation>
</comment>
<dbReference type="SMART" id="SM00355">
    <property type="entry name" value="ZnF_C2H2"/>
    <property type="match status" value="10"/>
</dbReference>
<dbReference type="FunFam" id="3.30.160.60:FF:000238">
    <property type="entry name" value="Zinc finger protein 485"/>
    <property type="match status" value="1"/>
</dbReference>
<dbReference type="PROSITE" id="PS00028">
    <property type="entry name" value="ZINC_FINGER_C2H2_1"/>
    <property type="match status" value="10"/>
</dbReference>
<feature type="domain" description="C2H2-type" evidence="12">
    <location>
        <begin position="560"/>
        <end position="587"/>
    </location>
</feature>
<evidence type="ECO:0000256" key="2">
    <source>
        <dbReference type="ARBA" id="ARBA00006991"/>
    </source>
</evidence>
<dbReference type="FunFam" id="3.30.160.60:FF:002343">
    <property type="entry name" value="Zinc finger protein 33A"/>
    <property type="match status" value="1"/>
</dbReference>
<feature type="domain" description="KRAB" evidence="13">
    <location>
        <begin position="90"/>
        <end position="161"/>
    </location>
</feature>
<dbReference type="FunFam" id="3.30.160.60:FF:000307">
    <property type="entry name" value="Zinc finger protein ZFP69 isoform 1"/>
    <property type="match status" value="1"/>
</dbReference>
<protein>
    <submittedName>
        <fullName evidence="15">Zinc finger protein 85-like</fullName>
    </submittedName>
</protein>
<dbReference type="CDD" id="cd07765">
    <property type="entry name" value="KRAB_A-box"/>
    <property type="match status" value="1"/>
</dbReference>
<dbReference type="AlphaFoldDB" id="A0A384CZD0"/>
<dbReference type="GeneID" id="103672919"/>
<evidence type="ECO:0000256" key="9">
    <source>
        <dbReference type="ARBA" id="ARBA00023163"/>
    </source>
</evidence>
<evidence type="ECO:0000256" key="10">
    <source>
        <dbReference type="ARBA" id="ARBA00023242"/>
    </source>
</evidence>
<dbReference type="FunFam" id="3.30.160.60:FF:000338">
    <property type="entry name" value="zinc finger protein 383"/>
    <property type="match status" value="1"/>
</dbReference>
<keyword evidence="10" id="KW-0539">Nucleus</keyword>
<evidence type="ECO:0000256" key="7">
    <source>
        <dbReference type="ARBA" id="ARBA00023015"/>
    </source>
</evidence>
<proteinExistence type="inferred from homology"/>
<feature type="domain" description="C2H2-type" evidence="12">
    <location>
        <begin position="448"/>
        <end position="475"/>
    </location>
</feature>
<dbReference type="InterPro" id="IPR036236">
    <property type="entry name" value="Znf_C2H2_sf"/>
</dbReference>
<dbReference type="SUPFAM" id="SSF109640">
    <property type="entry name" value="KRAB domain (Kruppel-associated box)"/>
    <property type="match status" value="1"/>
</dbReference>
<dbReference type="InterPro" id="IPR036051">
    <property type="entry name" value="KRAB_dom_sf"/>
</dbReference>
<evidence type="ECO:0000259" key="13">
    <source>
        <dbReference type="PROSITE" id="PS50805"/>
    </source>
</evidence>
<feature type="domain" description="C2H2-type" evidence="12">
    <location>
        <begin position="672"/>
        <end position="699"/>
    </location>
</feature>
<keyword evidence="5 11" id="KW-0863">Zinc-finger</keyword>
<keyword evidence="14" id="KW-1185">Reference proteome</keyword>
<dbReference type="FunFam" id="3.30.160.60:FF:000016">
    <property type="entry name" value="zinc finger protein 37 homolog"/>
    <property type="match status" value="1"/>
</dbReference>
<keyword evidence="6" id="KW-0862">Zinc</keyword>
<feature type="domain" description="C2H2-type" evidence="12">
    <location>
        <begin position="476"/>
        <end position="503"/>
    </location>
</feature>
<dbReference type="Pfam" id="PF00096">
    <property type="entry name" value="zf-C2H2"/>
    <property type="match status" value="10"/>
</dbReference>
<keyword evidence="8" id="KW-0238">DNA-binding</keyword>
<dbReference type="OrthoDB" id="9509926at2759"/>
<accession>A0A384CZD0</accession>
<dbReference type="Proteomes" id="UP000261680">
    <property type="component" value="Unplaced"/>
</dbReference>
<dbReference type="GO" id="GO:0005667">
    <property type="term" value="C:transcription regulator complex"/>
    <property type="evidence" value="ECO:0007669"/>
    <property type="project" value="TreeGrafter"/>
</dbReference>
<evidence type="ECO:0000256" key="6">
    <source>
        <dbReference type="ARBA" id="ARBA00022833"/>
    </source>
</evidence>
<dbReference type="PROSITE" id="PS50805">
    <property type="entry name" value="KRAB"/>
    <property type="match status" value="1"/>
</dbReference>
<dbReference type="RefSeq" id="XP_008699844.2">
    <property type="nucleotide sequence ID" value="XM_008701622.2"/>
</dbReference>
<dbReference type="GO" id="GO:0000978">
    <property type="term" value="F:RNA polymerase II cis-regulatory region sequence-specific DNA binding"/>
    <property type="evidence" value="ECO:0007669"/>
    <property type="project" value="TreeGrafter"/>
</dbReference>
<dbReference type="KEGG" id="umr:103672919"/>
<reference evidence="15" key="1">
    <citation type="submission" date="2025-08" db="UniProtKB">
        <authorList>
            <consortium name="RefSeq"/>
        </authorList>
    </citation>
    <scope>IDENTIFICATION</scope>
    <source>
        <tissue evidence="15">Whole blood</tissue>
    </source>
</reference>
<dbReference type="FunFam" id="3.30.160.60:FF:001408">
    <property type="entry name" value="Zinc finger protein 260"/>
    <property type="match status" value="2"/>
</dbReference>
<dbReference type="PROSITE" id="PS50157">
    <property type="entry name" value="ZINC_FINGER_C2H2_2"/>
    <property type="match status" value="12"/>
</dbReference>
<evidence type="ECO:0000259" key="12">
    <source>
        <dbReference type="PROSITE" id="PS50157"/>
    </source>
</evidence>
<evidence type="ECO:0000256" key="8">
    <source>
        <dbReference type="ARBA" id="ARBA00023125"/>
    </source>
</evidence>
<feature type="domain" description="C2H2-type" evidence="12">
    <location>
        <begin position="504"/>
        <end position="531"/>
    </location>
</feature>
<dbReference type="Pfam" id="PF01352">
    <property type="entry name" value="KRAB"/>
    <property type="match status" value="1"/>
</dbReference>
<dbReference type="GO" id="GO:0031519">
    <property type="term" value="C:PcG protein complex"/>
    <property type="evidence" value="ECO:0007669"/>
    <property type="project" value="TreeGrafter"/>
</dbReference>
<feature type="domain" description="C2H2-type" evidence="12">
    <location>
        <begin position="616"/>
        <end position="643"/>
    </location>
</feature>
<dbReference type="Gene3D" id="6.10.140.140">
    <property type="match status" value="1"/>
</dbReference>
<dbReference type="InterPro" id="IPR001909">
    <property type="entry name" value="KRAB"/>
</dbReference>
<feature type="domain" description="C2H2-type" evidence="12">
    <location>
        <begin position="700"/>
        <end position="727"/>
    </location>
</feature>
<dbReference type="Gene3D" id="3.30.160.60">
    <property type="entry name" value="Classic Zinc Finger"/>
    <property type="match status" value="13"/>
</dbReference>
<dbReference type="SMART" id="SM00349">
    <property type="entry name" value="KRAB"/>
    <property type="match status" value="1"/>
</dbReference>
<organism evidence="14 15">
    <name type="scientific">Ursus maritimus</name>
    <name type="common">Polar bear</name>
    <name type="synonym">Thalarctos maritimus</name>
    <dbReference type="NCBI Taxonomy" id="29073"/>
    <lineage>
        <taxon>Eukaryota</taxon>
        <taxon>Metazoa</taxon>
        <taxon>Chordata</taxon>
        <taxon>Craniata</taxon>
        <taxon>Vertebrata</taxon>
        <taxon>Euteleostomi</taxon>
        <taxon>Mammalia</taxon>
        <taxon>Eutheria</taxon>
        <taxon>Laurasiatheria</taxon>
        <taxon>Carnivora</taxon>
        <taxon>Caniformia</taxon>
        <taxon>Ursidae</taxon>
        <taxon>Ursus</taxon>
    </lineage>
</organism>
<dbReference type="GO" id="GO:0008270">
    <property type="term" value="F:zinc ion binding"/>
    <property type="evidence" value="ECO:0007669"/>
    <property type="project" value="UniProtKB-KW"/>
</dbReference>
<gene>
    <name evidence="15" type="primary">LOC103672919</name>
</gene>
<evidence type="ECO:0000256" key="5">
    <source>
        <dbReference type="ARBA" id="ARBA00022771"/>
    </source>
</evidence>
<keyword evidence="3" id="KW-0479">Metal-binding</keyword>
<dbReference type="FunFam" id="3.30.160.60:FF:000005">
    <property type="entry name" value="Zinc finger protein 14 homolog"/>
    <property type="match status" value="1"/>
</dbReference>
<feature type="domain" description="C2H2-type" evidence="12">
    <location>
        <begin position="644"/>
        <end position="671"/>
    </location>
</feature>